<keyword evidence="1" id="KW-0812">Transmembrane</keyword>
<reference evidence="2 3" key="1">
    <citation type="submission" date="2019-05" db="EMBL/GenBank/DDBJ databases">
        <title>Genome-based reclassification of Lactobacillus casei as Lactobacillus casei subsp. casei. subsp.nov., description of Lactobacillus casei subsp. zeae subsp. nov., and emended description of Lactobacillus casei.</title>
        <authorList>
            <person name="Huang C.-H."/>
        </authorList>
    </citation>
    <scope>NUCLEOTIDE SEQUENCE [LARGE SCALE GENOMIC DNA]</scope>
    <source>
        <strain evidence="2 3">CRBIP24.44</strain>
    </source>
</reference>
<organism evidence="2 3">
    <name type="scientific">Lacticaseibacillus zeae</name>
    <name type="common">Lactobacillus zeae</name>
    <dbReference type="NCBI Taxonomy" id="57037"/>
    <lineage>
        <taxon>Bacteria</taxon>
        <taxon>Bacillati</taxon>
        <taxon>Bacillota</taxon>
        <taxon>Bacilli</taxon>
        <taxon>Lactobacillales</taxon>
        <taxon>Lactobacillaceae</taxon>
        <taxon>Lacticaseibacillus</taxon>
    </lineage>
</organism>
<comment type="caution">
    <text evidence="2">The sequence shown here is derived from an EMBL/GenBank/DDBJ whole genome shotgun (WGS) entry which is preliminary data.</text>
</comment>
<proteinExistence type="predicted"/>
<accession>A0A5R8LPS6</accession>
<evidence type="ECO:0000313" key="3">
    <source>
        <dbReference type="Proteomes" id="UP000309885"/>
    </source>
</evidence>
<protein>
    <submittedName>
        <fullName evidence="2">Uncharacterized protein</fullName>
    </submittedName>
</protein>
<feature type="transmembrane region" description="Helical" evidence="1">
    <location>
        <begin position="66"/>
        <end position="85"/>
    </location>
</feature>
<gene>
    <name evidence="2" type="ORF">FEI15_08845</name>
</gene>
<evidence type="ECO:0000256" key="1">
    <source>
        <dbReference type="SAM" id="Phobius"/>
    </source>
</evidence>
<dbReference type="Proteomes" id="UP000309885">
    <property type="component" value="Unassembled WGS sequence"/>
</dbReference>
<dbReference type="RefSeq" id="WP_138131090.1">
    <property type="nucleotide sequence ID" value="NZ_VBWO01000007.1"/>
</dbReference>
<dbReference type="AlphaFoldDB" id="A0A5R8LPS6"/>
<keyword evidence="1" id="KW-0472">Membrane</keyword>
<feature type="transmembrane region" description="Helical" evidence="1">
    <location>
        <begin position="40"/>
        <end position="60"/>
    </location>
</feature>
<sequence length="92" mass="10600">MAFSLIQNIIMVAVILVTLVFGLVFGLLPVLKYRPAKRQLNYCFGVYIILGIAFTFWVAYLHPSKQSYLVFEAIFFLSLGCIEYLNDRRTLN</sequence>
<feature type="transmembrane region" description="Helical" evidence="1">
    <location>
        <begin position="6"/>
        <end position="28"/>
    </location>
</feature>
<keyword evidence="1" id="KW-1133">Transmembrane helix</keyword>
<dbReference type="EMBL" id="VBWO01000007">
    <property type="protein sequence ID" value="TLF39130.1"/>
    <property type="molecule type" value="Genomic_DNA"/>
</dbReference>
<evidence type="ECO:0000313" key="2">
    <source>
        <dbReference type="EMBL" id="TLF39130.1"/>
    </source>
</evidence>
<name>A0A5R8LPS6_LACZE</name>